<keyword evidence="4" id="KW-0539">Nucleus</keyword>
<keyword evidence="3" id="KW-0238">DNA-binding</keyword>
<name>A0A2I0LEC0_PUNGR</name>
<evidence type="ECO:0000313" key="8">
    <source>
        <dbReference type="Proteomes" id="UP000233551"/>
    </source>
</evidence>
<evidence type="ECO:0000256" key="2">
    <source>
        <dbReference type="ARBA" id="ARBA00022737"/>
    </source>
</evidence>
<proteinExistence type="predicted"/>
<dbReference type="EMBL" id="PGOL01000021">
    <property type="protein sequence ID" value="PKI79021.1"/>
    <property type="molecule type" value="Genomic_DNA"/>
</dbReference>
<dbReference type="SMART" id="SM00717">
    <property type="entry name" value="SANT"/>
    <property type="match status" value="2"/>
</dbReference>
<dbReference type="PROSITE" id="PS51294">
    <property type="entry name" value="HTH_MYB"/>
    <property type="match status" value="1"/>
</dbReference>
<dbReference type="InterPro" id="IPR001005">
    <property type="entry name" value="SANT/Myb"/>
</dbReference>
<reference evidence="7 8" key="1">
    <citation type="submission" date="2017-11" db="EMBL/GenBank/DDBJ databases">
        <title>De-novo sequencing of pomegranate (Punica granatum L.) genome.</title>
        <authorList>
            <person name="Akparov Z."/>
            <person name="Amiraslanov A."/>
            <person name="Hajiyeva S."/>
            <person name="Abbasov M."/>
            <person name="Kaur K."/>
            <person name="Hamwieh A."/>
            <person name="Solovyev V."/>
            <person name="Salamov A."/>
            <person name="Braich B."/>
            <person name="Kosarev P."/>
            <person name="Mahmoud A."/>
            <person name="Hajiyev E."/>
            <person name="Babayeva S."/>
            <person name="Izzatullayeva V."/>
            <person name="Mammadov A."/>
            <person name="Mammadov A."/>
            <person name="Sharifova S."/>
            <person name="Ojaghi J."/>
            <person name="Eynullazada K."/>
            <person name="Bayramov B."/>
            <person name="Abdulazimova A."/>
            <person name="Shahmuradov I."/>
        </authorList>
    </citation>
    <scope>NUCLEOTIDE SEQUENCE [LARGE SCALE GENOMIC DNA]</scope>
    <source>
        <strain evidence="8">cv. AG2017</strain>
        <tissue evidence="7">Leaf</tissue>
    </source>
</reference>
<evidence type="ECO:0000313" key="7">
    <source>
        <dbReference type="EMBL" id="PKI79021.1"/>
    </source>
</evidence>
<dbReference type="GO" id="GO:0005634">
    <property type="term" value="C:nucleus"/>
    <property type="evidence" value="ECO:0007669"/>
    <property type="project" value="UniProtKB-SubCell"/>
</dbReference>
<evidence type="ECO:0000259" key="6">
    <source>
        <dbReference type="PROSITE" id="PS51294"/>
    </source>
</evidence>
<dbReference type="FunFam" id="1.10.10.60:FF:000001">
    <property type="entry name" value="MYB-related transcription factor"/>
    <property type="match status" value="1"/>
</dbReference>
<comment type="subcellular location">
    <subcellularLocation>
        <location evidence="1">Nucleus</location>
    </subcellularLocation>
</comment>
<feature type="domain" description="HTH myb-type" evidence="6">
    <location>
        <begin position="11"/>
        <end position="67"/>
    </location>
</feature>
<feature type="domain" description="Myb-like" evidence="5">
    <location>
        <begin position="11"/>
        <end position="63"/>
    </location>
</feature>
<evidence type="ECO:0000259" key="5">
    <source>
        <dbReference type="PROSITE" id="PS50090"/>
    </source>
</evidence>
<organism evidence="7 8">
    <name type="scientific">Punica granatum</name>
    <name type="common">Pomegranate</name>
    <dbReference type="NCBI Taxonomy" id="22663"/>
    <lineage>
        <taxon>Eukaryota</taxon>
        <taxon>Viridiplantae</taxon>
        <taxon>Streptophyta</taxon>
        <taxon>Embryophyta</taxon>
        <taxon>Tracheophyta</taxon>
        <taxon>Spermatophyta</taxon>
        <taxon>Magnoliopsida</taxon>
        <taxon>eudicotyledons</taxon>
        <taxon>Gunneridae</taxon>
        <taxon>Pentapetalae</taxon>
        <taxon>rosids</taxon>
        <taxon>malvids</taxon>
        <taxon>Myrtales</taxon>
        <taxon>Lythraceae</taxon>
        <taxon>Punica</taxon>
    </lineage>
</organism>
<keyword evidence="8" id="KW-1185">Reference proteome</keyword>
<dbReference type="Pfam" id="PF00249">
    <property type="entry name" value="Myb_DNA-binding"/>
    <property type="match status" value="1"/>
</dbReference>
<evidence type="ECO:0000256" key="1">
    <source>
        <dbReference type="ARBA" id="ARBA00004123"/>
    </source>
</evidence>
<evidence type="ECO:0000256" key="3">
    <source>
        <dbReference type="ARBA" id="ARBA00023125"/>
    </source>
</evidence>
<dbReference type="InterPro" id="IPR009057">
    <property type="entry name" value="Homeodomain-like_sf"/>
</dbReference>
<dbReference type="CDD" id="cd00167">
    <property type="entry name" value="SANT"/>
    <property type="match status" value="1"/>
</dbReference>
<keyword evidence="2" id="KW-0677">Repeat</keyword>
<dbReference type="STRING" id="22663.A0A2I0LEC0"/>
<protein>
    <submittedName>
        <fullName evidence="7">Uncharacterized protein</fullName>
    </submittedName>
</protein>
<sequence>MGRKPRPTHLKDGLKKGAWTAIEDQILIDYVKKNGEGKWGRVIKETGLRRCGKSCRLRWLNYLRPNIKRGNISDDEEELIVRLHKLLGNSERPKTSKTKKEITIKDRCDEVAEAKDPEDQPLERNAAGSAVFAKASTGNTTISQAEGQLILPIMAVENIDGCTWDFAAVDDKLNEIFVSEFVSPYSLEANERPGECENGFVIKPCVLSSSDDLLGGELSEQMMCEWAAELMY</sequence>
<accession>A0A2I0LEC0</accession>
<dbReference type="InterPro" id="IPR017930">
    <property type="entry name" value="Myb_dom"/>
</dbReference>
<dbReference type="InterPro" id="IPR015495">
    <property type="entry name" value="Myb_TF_plants"/>
</dbReference>
<dbReference type="PANTHER" id="PTHR47999">
    <property type="entry name" value="TRANSCRIPTION FACTOR MYB8-RELATED-RELATED"/>
    <property type="match status" value="1"/>
</dbReference>
<dbReference type="AlphaFoldDB" id="A0A2I0LEC0"/>
<dbReference type="Gene3D" id="1.10.10.60">
    <property type="entry name" value="Homeodomain-like"/>
    <property type="match status" value="1"/>
</dbReference>
<dbReference type="Proteomes" id="UP000233551">
    <property type="component" value="Unassembled WGS sequence"/>
</dbReference>
<gene>
    <name evidence="7" type="ORF">CRG98_000594</name>
</gene>
<dbReference type="SUPFAM" id="SSF46689">
    <property type="entry name" value="Homeodomain-like"/>
    <property type="match status" value="1"/>
</dbReference>
<dbReference type="PANTHER" id="PTHR47999:SF96">
    <property type="entry name" value="TRANSCRIPTION REPRESSOR MYB6-LIKE"/>
    <property type="match status" value="1"/>
</dbReference>
<dbReference type="GO" id="GO:0003677">
    <property type="term" value="F:DNA binding"/>
    <property type="evidence" value="ECO:0007669"/>
    <property type="project" value="UniProtKB-KW"/>
</dbReference>
<evidence type="ECO:0000256" key="4">
    <source>
        <dbReference type="ARBA" id="ARBA00023242"/>
    </source>
</evidence>
<comment type="caution">
    <text evidence="7">The sequence shown here is derived from an EMBL/GenBank/DDBJ whole genome shotgun (WGS) entry which is preliminary data.</text>
</comment>
<dbReference type="PROSITE" id="PS50090">
    <property type="entry name" value="MYB_LIKE"/>
    <property type="match status" value="1"/>
</dbReference>